<proteinExistence type="predicted"/>
<dbReference type="RefSeq" id="XP_022247511.1">
    <property type="nucleotide sequence ID" value="XM_022391803.1"/>
</dbReference>
<evidence type="ECO:0000256" key="4">
    <source>
        <dbReference type="ARBA" id="ARBA00022833"/>
    </source>
</evidence>
<feature type="domain" description="C2H2-type" evidence="9">
    <location>
        <begin position="65"/>
        <end position="88"/>
    </location>
</feature>
<name>A0ABM1SV55_LIMPO</name>
<evidence type="ECO:0000256" key="1">
    <source>
        <dbReference type="ARBA" id="ARBA00004123"/>
    </source>
</evidence>
<evidence type="ECO:0000256" key="2">
    <source>
        <dbReference type="ARBA" id="ARBA00022723"/>
    </source>
</evidence>
<dbReference type="SUPFAM" id="SSF57667">
    <property type="entry name" value="beta-beta-alpha zinc fingers"/>
    <property type="match status" value="2"/>
</dbReference>
<sequence length="539" mass="64067">MIKVDNVNDAFQGFHCVQAPGMVMEFFDVLEKNKSYVCDICHKAFTEKAKLKRHQSIHQDVRKMYPCDVCSKSFTWKDNLERHKRRFHRKHFQLSSYSPWMKESRVYLKEAGFGLSKDSGQKELDSVLSKNSWINWQKTSISIEDHNIPSVIADLKTIKHHQVTIPQTEKKRYPQRECRVCRSHGKRRDTRFMCQECEKYFEDEHLLKDAWGEWQKEVLIVGHSNYVSSVTNAEKVGHQKIHVPQTEKKRYPQRKCRVCSFRGKRRDTRVMCKTCDVGLCDGECFEYYHTWHQSKDVQQTSYTFQASQDVLDSWKSTTPHWEDISENKKGENGALSDHLPVSIPPTMKKLYPTRRCHFQSNLRIFLVLLLVKKKKVYICINLYDILNKRMYYDFKMLCNSLEFRIIKVLNIVHFKFDIVYFQHDIVSVLNEIRKLFYFFPGFLLQQGFGSLDIPRYLRPQLSSSNVTCKVCHKNFHNQSNLRRHMRKHSPYQMVFQCDVCLRTYTRKDTLKAHRKLVHGNVQDSIDDSIMTVEHERESE</sequence>
<gene>
    <name evidence="11" type="primary">LOC106464125</name>
</gene>
<keyword evidence="2" id="KW-0479">Metal-binding</keyword>
<accession>A0ABM1SV55</accession>
<evidence type="ECO:0000256" key="6">
    <source>
        <dbReference type="ARBA" id="ARBA00023163"/>
    </source>
</evidence>
<protein>
    <submittedName>
        <fullName evidence="11">Zinc finger protein 271-like</fullName>
    </submittedName>
</protein>
<evidence type="ECO:0000256" key="8">
    <source>
        <dbReference type="PROSITE-ProRule" id="PRU00042"/>
    </source>
</evidence>
<dbReference type="PROSITE" id="PS50157">
    <property type="entry name" value="ZINC_FINGER_C2H2_2"/>
    <property type="match status" value="4"/>
</dbReference>
<feature type="domain" description="C2H2-type" evidence="9">
    <location>
        <begin position="466"/>
        <end position="493"/>
    </location>
</feature>
<keyword evidence="6" id="KW-0804">Transcription</keyword>
<organism evidence="10 11">
    <name type="scientific">Limulus polyphemus</name>
    <name type="common">Atlantic horseshoe crab</name>
    <dbReference type="NCBI Taxonomy" id="6850"/>
    <lineage>
        <taxon>Eukaryota</taxon>
        <taxon>Metazoa</taxon>
        <taxon>Ecdysozoa</taxon>
        <taxon>Arthropoda</taxon>
        <taxon>Chelicerata</taxon>
        <taxon>Merostomata</taxon>
        <taxon>Xiphosura</taxon>
        <taxon>Limulidae</taxon>
        <taxon>Limulus</taxon>
    </lineage>
</organism>
<keyword evidence="5" id="KW-0805">Transcription regulation</keyword>
<evidence type="ECO:0000256" key="7">
    <source>
        <dbReference type="ARBA" id="ARBA00023242"/>
    </source>
</evidence>
<keyword evidence="3" id="KW-0677">Repeat</keyword>
<dbReference type="PROSITE" id="PS00028">
    <property type="entry name" value="ZINC_FINGER_C2H2_1"/>
    <property type="match status" value="4"/>
</dbReference>
<feature type="domain" description="C2H2-type" evidence="9">
    <location>
        <begin position="36"/>
        <end position="63"/>
    </location>
</feature>
<comment type="subcellular location">
    <subcellularLocation>
        <location evidence="1">Nucleus</location>
    </subcellularLocation>
</comment>
<dbReference type="PANTHER" id="PTHR24399:SF23">
    <property type="entry name" value="C2H2-TYPE DOMAIN-CONTAINING PROTEIN"/>
    <property type="match status" value="1"/>
</dbReference>
<dbReference type="Proteomes" id="UP000694941">
    <property type="component" value="Unplaced"/>
</dbReference>
<reference evidence="11" key="1">
    <citation type="submission" date="2025-08" db="UniProtKB">
        <authorList>
            <consortium name="RefSeq"/>
        </authorList>
    </citation>
    <scope>IDENTIFICATION</scope>
    <source>
        <tissue evidence="11">Muscle</tissue>
    </source>
</reference>
<dbReference type="SMART" id="SM00355">
    <property type="entry name" value="ZnF_C2H2"/>
    <property type="match status" value="4"/>
</dbReference>
<evidence type="ECO:0000256" key="3">
    <source>
        <dbReference type="ARBA" id="ARBA00022737"/>
    </source>
</evidence>
<keyword evidence="4" id="KW-0862">Zinc</keyword>
<keyword evidence="8" id="KW-0863">Zinc-finger</keyword>
<dbReference type="InterPro" id="IPR036236">
    <property type="entry name" value="Znf_C2H2_sf"/>
</dbReference>
<feature type="domain" description="C2H2-type" evidence="9">
    <location>
        <begin position="495"/>
        <end position="523"/>
    </location>
</feature>
<dbReference type="InterPro" id="IPR032718">
    <property type="entry name" value="PGBD4_Znf_C"/>
</dbReference>
<evidence type="ECO:0000313" key="10">
    <source>
        <dbReference type="Proteomes" id="UP000694941"/>
    </source>
</evidence>
<dbReference type="Gene3D" id="3.30.160.60">
    <property type="entry name" value="Classic Zinc Finger"/>
    <property type="match status" value="4"/>
</dbReference>
<dbReference type="PANTHER" id="PTHR24399">
    <property type="entry name" value="ZINC FINGER AND BTB DOMAIN-CONTAINING"/>
    <property type="match status" value="1"/>
</dbReference>
<evidence type="ECO:0000259" key="9">
    <source>
        <dbReference type="PROSITE" id="PS50157"/>
    </source>
</evidence>
<dbReference type="InterPro" id="IPR013087">
    <property type="entry name" value="Znf_C2H2_type"/>
</dbReference>
<dbReference type="Pfam" id="PF13842">
    <property type="entry name" value="zf-Tnp_2"/>
    <property type="match status" value="1"/>
</dbReference>
<dbReference type="Pfam" id="PF00096">
    <property type="entry name" value="zf-C2H2"/>
    <property type="match status" value="4"/>
</dbReference>
<evidence type="ECO:0000313" key="11">
    <source>
        <dbReference type="RefSeq" id="XP_022247511.1"/>
    </source>
</evidence>
<keyword evidence="7" id="KW-0539">Nucleus</keyword>
<keyword evidence="10" id="KW-1185">Reference proteome</keyword>
<evidence type="ECO:0000256" key="5">
    <source>
        <dbReference type="ARBA" id="ARBA00023015"/>
    </source>
</evidence>
<dbReference type="GeneID" id="106464125"/>